<dbReference type="RefSeq" id="WP_123803793.1">
    <property type="nucleotide sequence ID" value="NZ_RPFL01000004.1"/>
</dbReference>
<protein>
    <submittedName>
        <fullName evidence="2">Uncharacterized protein</fullName>
    </submittedName>
</protein>
<name>A0A3N4N214_9NEIS</name>
<evidence type="ECO:0000313" key="3">
    <source>
        <dbReference type="Proteomes" id="UP000272412"/>
    </source>
</evidence>
<gene>
    <name evidence="2" type="ORF">EGK74_02085</name>
</gene>
<feature type="region of interest" description="Disordered" evidence="1">
    <location>
        <begin position="40"/>
        <end position="61"/>
    </location>
</feature>
<dbReference type="AlphaFoldDB" id="A0A3N4N214"/>
<accession>A0A3N4N214</accession>
<dbReference type="Proteomes" id="UP000272412">
    <property type="component" value="Unassembled WGS sequence"/>
</dbReference>
<sequence>MKVMFKRKSVLNSEKSTKGRLKAVIGQNVVQSQIKMPLPTLVGSGGEKRAGSKGAGSWVRH</sequence>
<proteinExistence type="predicted"/>
<comment type="caution">
    <text evidence="2">The sequence shown here is derived from an EMBL/GenBank/DDBJ whole genome shotgun (WGS) entry which is preliminary data.</text>
</comment>
<evidence type="ECO:0000313" key="2">
    <source>
        <dbReference type="EMBL" id="RPD90111.1"/>
    </source>
</evidence>
<organism evidence="2 3">
    <name type="scientific">Neisseria weixii</name>
    <dbReference type="NCBI Taxonomy" id="1853276"/>
    <lineage>
        <taxon>Bacteria</taxon>
        <taxon>Pseudomonadati</taxon>
        <taxon>Pseudomonadota</taxon>
        <taxon>Betaproteobacteria</taxon>
        <taxon>Neisseriales</taxon>
        <taxon>Neisseriaceae</taxon>
        <taxon>Neisseria</taxon>
    </lineage>
</organism>
<reference evidence="2 3" key="1">
    <citation type="submission" date="2018-11" db="EMBL/GenBank/DDBJ databases">
        <title>Neisseria weixii sp. nov. isolated from the rectal contents of plateau pika (Ochotona cruzoniae).</title>
        <authorList>
            <person name="Zhang G."/>
        </authorList>
    </citation>
    <scope>NUCLEOTIDE SEQUENCE [LARGE SCALE GENOMIC DNA]</scope>
    <source>
        <strain evidence="2 3">10009</strain>
    </source>
</reference>
<keyword evidence="3" id="KW-1185">Reference proteome</keyword>
<evidence type="ECO:0000256" key="1">
    <source>
        <dbReference type="SAM" id="MobiDB-lite"/>
    </source>
</evidence>
<dbReference type="EMBL" id="RPFL01000004">
    <property type="protein sequence ID" value="RPD90111.1"/>
    <property type="molecule type" value="Genomic_DNA"/>
</dbReference>